<protein>
    <recommendedName>
        <fullName evidence="5">Sugar transporter</fullName>
    </recommendedName>
</protein>
<evidence type="ECO:0000313" key="4">
    <source>
        <dbReference type="Proteomes" id="UP001589692"/>
    </source>
</evidence>
<dbReference type="Proteomes" id="UP001589692">
    <property type="component" value="Unassembled WGS sequence"/>
</dbReference>
<keyword evidence="2" id="KW-0732">Signal</keyword>
<dbReference type="EMBL" id="JBHMAA010000016">
    <property type="protein sequence ID" value="MFB9950264.1"/>
    <property type="molecule type" value="Genomic_DNA"/>
</dbReference>
<feature type="compositionally biased region" description="Gly residues" evidence="1">
    <location>
        <begin position="177"/>
        <end position="188"/>
    </location>
</feature>
<accession>A0ABV6AI20</accession>
<feature type="chain" id="PRO_5045729937" description="Sugar transporter" evidence="2">
    <location>
        <begin position="31"/>
        <end position="231"/>
    </location>
</feature>
<evidence type="ECO:0000256" key="1">
    <source>
        <dbReference type="SAM" id="MobiDB-lite"/>
    </source>
</evidence>
<feature type="signal peptide" evidence="2">
    <location>
        <begin position="1"/>
        <end position="30"/>
    </location>
</feature>
<keyword evidence="4" id="KW-1185">Reference proteome</keyword>
<gene>
    <name evidence="3" type="ORF">ACFFP0_15505</name>
</gene>
<feature type="compositionally biased region" description="Low complexity" evidence="1">
    <location>
        <begin position="189"/>
        <end position="231"/>
    </location>
</feature>
<dbReference type="RefSeq" id="WP_377262366.1">
    <property type="nucleotide sequence ID" value="NZ_JBHMAA010000016.1"/>
</dbReference>
<organism evidence="3 4">
    <name type="scientific">Rhizobium puerariae</name>
    <dbReference type="NCBI Taxonomy" id="1585791"/>
    <lineage>
        <taxon>Bacteria</taxon>
        <taxon>Pseudomonadati</taxon>
        <taxon>Pseudomonadota</taxon>
        <taxon>Alphaproteobacteria</taxon>
        <taxon>Hyphomicrobiales</taxon>
        <taxon>Rhizobiaceae</taxon>
        <taxon>Rhizobium/Agrobacterium group</taxon>
        <taxon>Rhizobium</taxon>
    </lineage>
</organism>
<feature type="region of interest" description="Disordered" evidence="1">
    <location>
        <begin position="177"/>
        <end position="231"/>
    </location>
</feature>
<evidence type="ECO:0000313" key="3">
    <source>
        <dbReference type="EMBL" id="MFB9950264.1"/>
    </source>
</evidence>
<evidence type="ECO:0008006" key="5">
    <source>
        <dbReference type="Google" id="ProtNLM"/>
    </source>
</evidence>
<reference evidence="3 4" key="1">
    <citation type="submission" date="2024-09" db="EMBL/GenBank/DDBJ databases">
        <authorList>
            <person name="Sun Q."/>
            <person name="Mori K."/>
        </authorList>
    </citation>
    <scope>NUCLEOTIDE SEQUENCE [LARGE SCALE GENOMIC DNA]</scope>
    <source>
        <strain evidence="3 4">TBRC 4938</strain>
    </source>
</reference>
<sequence>MKAYRFVKAAGWLLVGSALLGAIEVPGAMAQQPAPAQSTSASSCFVGTAKVSDEEIARFLASPQDLLKEYPAGGLPLSTRVRSLAGSSTDTLTALIALLGGASDQQISAIGSGLARAARACAPSNPEYAAQIQAAAADVDNATFETAFLAGSPEIQTAALGAGGGAGGGASAIGGGGNPGGGVNGTSGGSESVESGNPTSSASNSGSRYFSSSGGGSTTTTEVSLTSAPSQ</sequence>
<evidence type="ECO:0000256" key="2">
    <source>
        <dbReference type="SAM" id="SignalP"/>
    </source>
</evidence>
<proteinExistence type="predicted"/>
<comment type="caution">
    <text evidence="3">The sequence shown here is derived from an EMBL/GenBank/DDBJ whole genome shotgun (WGS) entry which is preliminary data.</text>
</comment>
<name>A0ABV6AI20_9HYPH</name>